<dbReference type="RefSeq" id="XP_046075576.1">
    <property type="nucleotide sequence ID" value="XM_046213760.1"/>
</dbReference>
<dbReference type="EMBL" id="JAJTJA010000003">
    <property type="protein sequence ID" value="KAH8702200.1"/>
    <property type="molecule type" value="Genomic_DNA"/>
</dbReference>
<evidence type="ECO:0000313" key="2">
    <source>
        <dbReference type="Proteomes" id="UP001201262"/>
    </source>
</evidence>
<evidence type="ECO:0000313" key="1">
    <source>
        <dbReference type="EMBL" id="KAH8702200.1"/>
    </source>
</evidence>
<name>A0AAD4PZ35_9EURO</name>
<gene>
    <name evidence="1" type="ORF">BGW36DRAFT_356334</name>
</gene>
<protein>
    <submittedName>
        <fullName evidence="1">Uncharacterized protein</fullName>
    </submittedName>
</protein>
<comment type="caution">
    <text evidence="1">The sequence shown here is derived from an EMBL/GenBank/DDBJ whole genome shotgun (WGS) entry which is preliminary data.</text>
</comment>
<accession>A0AAD4PZ35</accession>
<dbReference type="PANTHER" id="PTHR45786">
    <property type="entry name" value="DNA BINDING PROTEIN-LIKE"/>
    <property type="match status" value="1"/>
</dbReference>
<reference evidence="1" key="1">
    <citation type="submission" date="2021-12" db="EMBL/GenBank/DDBJ databases">
        <title>Convergent genome expansion in fungi linked to evolution of root-endophyte symbiosis.</title>
        <authorList>
            <consortium name="DOE Joint Genome Institute"/>
            <person name="Ke Y.-H."/>
            <person name="Bonito G."/>
            <person name="Liao H.-L."/>
            <person name="Looney B."/>
            <person name="Rojas-Flechas A."/>
            <person name="Nash J."/>
            <person name="Hameed K."/>
            <person name="Schadt C."/>
            <person name="Martin F."/>
            <person name="Crous P.W."/>
            <person name="Miettinen O."/>
            <person name="Magnuson J.K."/>
            <person name="Labbe J."/>
            <person name="Jacobson D."/>
            <person name="Doktycz M.J."/>
            <person name="Veneault-Fourrey C."/>
            <person name="Kuo A."/>
            <person name="Mondo S."/>
            <person name="Calhoun S."/>
            <person name="Riley R."/>
            <person name="Ohm R."/>
            <person name="LaButti K."/>
            <person name="Andreopoulos B."/>
            <person name="Pangilinan J."/>
            <person name="Nolan M."/>
            <person name="Tritt A."/>
            <person name="Clum A."/>
            <person name="Lipzen A."/>
            <person name="Daum C."/>
            <person name="Barry K."/>
            <person name="Grigoriev I.V."/>
            <person name="Vilgalys R."/>
        </authorList>
    </citation>
    <scope>NUCLEOTIDE SEQUENCE</scope>
    <source>
        <strain evidence="1">PMI_201</strain>
    </source>
</reference>
<proteinExistence type="predicted"/>
<sequence length="131" mass="14549">MALDSRMVRANGPQGSNVDVPTLSMLPDVTVLQSVHRCHCSTPDNVLLTAQLRLIQEVGSDRRRENLPTVSEVAAIIPDIGPIWHQRTFRDMQLQLRSSVPGVTGLQRIDPSHVAYLSLQYILVFPHDDTG</sequence>
<organism evidence="1 2">
    <name type="scientific">Talaromyces proteolyticus</name>
    <dbReference type="NCBI Taxonomy" id="1131652"/>
    <lineage>
        <taxon>Eukaryota</taxon>
        <taxon>Fungi</taxon>
        <taxon>Dikarya</taxon>
        <taxon>Ascomycota</taxon>
        <taxon>Pezizomycotina</taxon>
        <taxon>Eurotiomycetes</taxon>
        <taxon>Eurotiomycetidae</taxon>
        <taxon>Eurotiales</taxon>
        <taxon>Trichocomaceae</taxon>
        <taxon>Talaromyces</taxon>
        <taxon>Talaromyces sect. Bacilispori</taxon>
    </lineage>
</organism>
<dbReference type="Proteomes" id="UP001201262">
    <property type="component" value="Unassembled WGS sequence"/>
</dbReference>
<dbReference type="GeneID" id="70244047"/>
<keyword evidence="2" id="KW-1185">Reference proteome</keyword>
<dbReference type="AlphaFoldDB" id="A0AAD4PZ35"/>
<dbReference type="PANTHER" id="PTHR45786:SF74">
    <property type="entry name" value="ATP-DEPENDENT DNA HELICASE"/>
    <property type="match status" value="1"/>
</dbReference>